<feature type="transmembrane region" description="Helical" evidence="6">
    <location>
        <begin position="213"/>
        <end position="231"/>
    </location>
</feature>
<keyword evidence="3 6" id="KW-1133">Transmembrane helix</keyword>
<dbReference type="Pfam" id="PF01027">
    <property type="entry name" value="Bax1-I"/>
    <property type="match status" value="1"/>
</dbReference>
<evidence type="ECO:0000256" key="1">
    <source>
        <dbReference type="ARBA" id="ARBA00004141"/>
    </source>
</evidence>
<evidence type="ECO:0000256" key="5">
    <source>
        <dbReference type="SAM" id="MobiDB-lite"/>
    </source>
</evidence>
<feature type="region of interest" description="Disordered" evidence="5">
    <location>
        <begin position="1"/>
        <end position="38"/>
    </location>
</feature>
<evidence type="ECO:0000256" key="4">
    <source>
        <dbReference type="ARBA" id="ARBA00023136"/>
    </source>
</evidence>
<evidence type="ECO:0000256" key="6">
    <source>
        <dbReference type="SAM" id="Phobius"/>
    </source>
</evidence>
<reference evidence="7 8" key="1">
    <citation type="submission" date="2016-10" db="EMBL/GenBank/DDBJ databases">
        <authorList>
            <person name="Cai Z."/>
        </authorList>
    </citation>
    <scope>NUCLEOTIDE SEQUENCE [LARGE SCALE GENOMIC DNA]</scope>
</reference>
<proteinExistence type="predicted"/>
<evidence type="ECO:0000313" key="7">
    <source>
        <dbReference type="EMBL" id="SZX79222.1"/>
    </source>
</evidence>
<feature type="transmembrane region" description="Helical" evidence="6">
    <location>
        <begin position="394"/>
        <end position="413"/>
    </location>
</feature>
<gene>
    <name evidence="7" type="ORF">BQ4739_LOCUS19505</name>
</gene>
<feature type="transmembrane region" description="Helical" evidence="6">
    <location>
        <begin position="301"/>
        <end position="320"/>
    </location>
</feature>
<dbReference type="EMBL" id="FNXT01001361">
    <property type="protein sequence ID" value="SZX79222.1"/>
    <property type="molecule type" value="Genomic_DNA"/>
</dbReference>
<accession>A0A383WPU5</accession>
<evidence type="ECO:0000256" key="3">
    <source>
        <dbReference type="ARBA" id="ARBA00022989"/>
    </source>
</evidence>
<dbReference type="GO" id="GO:0016020">
    <property type="term" value="C:membrane"/>
    <property type="evidence" value="ECO:0007669"/>
    <property type="project" value="UniProtKB-SubCell"/>
</dbReference>
<feature type="compositionally biased region" description="Low complexity" evidence="5">
    <location>
        <begin position="1"/>
        <end position="16"/>
    </location>
</feature>
<dbReference type="AlphaFoldDB" id="A0A383WPU5"/>
<comment type="subcellular location">
    <subcellularLocation>
        <location evidence="1">Membrane</location>
        <topology evidence="1">Multi-pass membrane protein</topology>
    </subcellularLocation>
</comment>
<evidence type="ECO:0000313" key="8">
    <source>
        <dbReference type="Proteomes" id="UP000256970"/>
    </source>
</evidence>
<evidence type="ECO:0000256" key="2">
    <source>
        <dbReference type="ARBA" id="ARBA00022692"/>
    </source>
</evidence>
<keyword evidence="4 6" id="KW-0472">Membrane</keyword>
<dbReference type="Proteomes" id="UP000256970">
    <property type="component" value="Unassembled WGS sequence"/>
</dbReference>
<feature type="transmembrane region" description="Helical" evidence="6">
    <location>
        <begin position="277"/>
        <end position="295"/>
    </location>
</feature>
<organism evidence="7 8">
    <name type="scientific">Tetradesmus obliquus</name>
    <name type="common">Green alga</name>
    <name type="synonym">Acutodesmus obliquus</name>
    <dbReference type="NCBI Taxonomy" id="3088"/>
    <lineage>
        <taxon>Eukaryota</taxon>
        <taxon>Viridiplantae</taxon>
        <taxon>Chlorophyta</taxon>
        <taxon>core chlorophytes</taxon>
        <taxon>Chlorophyceae</taxon>
        <taxon>CS clade</taxon>
        <taxon>Sphaeropleales</taxon>
        <taxon>Scenedesmaceae</taxon>
        <taxon>Tetradesmus</taxon>
    </lineage>
</organism>
<keyword evidence="2 6" id="KW-0812">Transmembrane</keyword>
<name>A0A383WPU5_TETOB</name>
<dbReference type="PANTHER" id="PTHR23291">
    <property type="entry name" value="BAX INHIBITOR-RELATED"/>
    <property type="match status" value="1"/>
</dbReference>
<keyword evidence="8" id="KW-1185">Reference proteome</keyword>
<protein>
    <submittedName>
        <fullName evidence="7">Uncharacterized protein</fullName>
    </submittedName>
</protein>
<feature type="transmembrane region" description="Helical" evidence="6">
    <location>
        <begin position="356"/>
        <end position="374"/>
    </location>
</feature>
<feature type="transmembrane region" description="Helical" evidence="6">
    <location>
        <begin position="332"/>
        <end position="350"/>
    </location>
</feature>
<feature type="transmembrane region" description="Helical" evidence="6">
    <location>
        <begin position="243"/>
        <end position="265"/>
    </location>
</feature>
<dbReference type="PANTHER" id="PTHR23291:SF50">
    <property type="entry name" value="PROTEIN LIFEGUARD 4"/>
    <property type="match status" value="1"/>
</dbReference>
<sequence>MKKAAAQQQRQQQQQQFSAGNDDLLPMAPPAFPQPLTSLPRNEAAHLYPASPEAIAAAAAAAAAAARQQQQLYASSQLPVSSRAYSLTLTEQQHLLQASQLQPHTQVLWGPAAAAAGYPAAAAADIPPAANGSTITTPTAAAAAAGGPVYGYHSVLDGLPVPYDVAMAPYAGVVYGASYGDDFGVPLLSGAGGFVEDMVFANRQVRHAFLRKLLVLVALQLLAVAAIAAPIHGNKPARKFLHANPWVCGLTAIMAFTVLLIAAWSQSARRRHPTNQLLLALLTAASGLLVGTASATYGTPVLLLALLLAASVSVALVAYASQTAIDFTASGGILYSAVVLLLVLGLANWFLGFKTLHLLVAGCGALLFSSYLVCDVQLLASGESGYHGVSPDEVVFGVLNVYTDVISLFMYVLQVLTQLQGGSEDD</sequence>
<dbReference type="InterPro" id="IPR006214">
    <property type="entry name" value="Bax_inhibitor_1-related"/>
</dbReference>